<dbReference type="Proteomes" id="UP000190105">
    <property type="component" value="Unassembled WGS sequence"/>
</dbReference>
<dbReference type="STRING" id="1147123.SAMN05443428_11325"/>
<dbReference type="EMBL" id="FUYH01000013">
    <property type="protein sequence ID" value="SKA92935.1"/>
    <property type="molecule type" value="Genomic_DNA"/>
</dbReference>
<evidence type="ECO:0000313" key="1">
    <source>
        <dbReference type="EMBL" id="SKA92935.1"/>
    </source>
</evidence>
<dbReference type="RefSeq" id="WP_078696878.1">
    <property type="nucleotide sequence ID" value="NZ_FUYH01000013.1"/>
</dbReference>
<dbReference type="OrthoDB" id="2847528at2"/>
<proteinExistence type="predicted"/>
<keyword evidence="2" id="KW-1185">Reference proteome</keyword>
<name>A0A1T4XV51_9CLOT</name>
<reference evidence="2" key="1">
    <citation type="submission" date="2017-02" db="EMBL/GenBank/DDBJ databases">
        <authorList>
            <person name="Varghese N."/>
            <person name="Submissions S."/>
        </authorList>
    </citation>
    <scope>NUCLEOTIDE SEQUENCE [LARGE SCALE GENOMIC DNA]</scope>
    <source>
        <strain evidence="2">USBA 833</strain>
    </source>
</reference>
<dbReference type="AlphaFoldDB" id="A0A1T4XV51"/>
<evidence type="ECO:0000313" key="2">
    <source>
        <dbReference type="Proteomes" id="UP000190105"/>
    </source>
</evidence>
<organism evidence="1 2">
    <name type="scientific">Caloramator quimbayensis</name>
    <dbReference type="NCBI Taxonomy" id="1147123"/>
    <lineage>
        <taxon>Bacteria</taxon>
        <taxon>Bacillati</taxon>
        <taxon>Bacillota</taxon>
        <taxon>Clostridia</taxon>
        <taxon>Eubacteriales</taxon>
        <taxon>Clostridiaceae</taxon>
        <taxon>Caloramator</taxon>
    </lineage>
</organism>
<gene>
    <name evidence="1" type="ORF">SAMN05443428_11325</name>
</gene>
<accession>A0A1T4XV51</accession>
<protein>
    <submittedName>
        <fullName evidence="1">Uncharacterized protein</fullName>
    </submittedName>
</protein>
<sequence length="184" mass="21207">MINDREKLIKAKEIILKMANGINPVNNQPIDEENYMNDPRMIRCMFYVANSLEKLINGEKIVVSKPSEFIITSEQKSRVQFPEEKIGVNEFSRCINSVIDRTKSKCLTGVELNKNLKKIGILSEKESEQGRKTTVTNEKSFEYGFETIRANFNGKEYDKVVINDRGKKFLLDNLEKIMSGEYVI</sequence>